<gene>
    <name evidence="1" type="ORF">JOD45_000245</name>
</gene>
<dbReference type="Proteomes" id="UP000808914">
    <property type="component" value="Unassembled WGS sequence"/>
</dbReference>
<comment type="caution">
    <text evidence="1">The sequence shown here is derived from an EMBL/GenBank/DDBJ whole genome shotgun (WGS) entry which is preliminary data.</text>
</comment>
<organism evidence="1 2">
    <name type="scientific">Scopulibacillus daqui</name>
    <dbReference type="NCBI Taxonomy" id="1469162"/>
    <lineage>
        <taxon>Bacteria</taxon>
        <taxon>Bacillati</taxon>
        <taxon>Bacillota</taxon>
        <taxon>Bacilli</taxon>
        <taxon>Bacillales</taxon>
        <taxon>Sporolactobacillaceae</taxon>
        <taxon>Scopulibacillus</taxon>
    </lineage>
</organism>
<reference evidence="1 2" key="1">
    <citation type="submission" date="2021-01" db="EMBL/GenBank/DDBJ databases">
        <title>Genomic Encyclopedia of Type Strains, Phase IV (KMG-IV): sequencing the most valuable type-strain genomes for metagenomic binning, comparative biology and taxonomic classification.</title>
        <authorList>
            <person name="Goeker M."/>
        </authorList>
    </citation>
    <scope>NUCLEOTIDE SEQUENCE [LARGE SCALE GENOMIC DNA]</scope>
    <source>
        <strain evidence="1 2">DSM 28236</strain>
    </source>
</reference>
<evidence type="ECO:0000313" key="2">
    <source>
        <dbReference type="Proteomes" id="UP000808914"/>
    </source>
</evidence>
<evidence type="ECO:0000313" key="1">
    <source>
        <dbReference type="EMBL" id="MBM7644054.1"/>
    </source>
</evidence>
<dbReference type="RefSeq" id="WP_205002019.1">
    <property type="nucleotide sequence ID" value="NZ_JAFBER010000001.1"/>
</dbReference>
<protein>
    <submittedName>
        <fullName evidence="1">Uncharacterized protein</fullName>
    </submittedName>
</protein>
<proteinExistence type="predicted"/>
<sequence length="66" mass="7790">MGYRLPAEIQNDHVYVHRLSKIRQPFKTPPVYRVSLWLKDKSGVESNSRYLYSMLTGCGQRFDRSI</sequence>
<keyword evidence="2" id="KW-1185">Reference proteome</keyword>
<name>A0ABS2PVG9_9BACL</name>
<dbReference type="EMBL" id="JAFBER010000001">
    <property type="protein sequence ID" value="MBM7644054.1"/>
    <property type="molecule type" value="Genomic_DNA"/>
</dbReference>
<accession>A0ABS2PVG9</accession>